<keyword evidence="5" id="KW-1185">Reference proteome</keyword>
<sequence>MPLILLTGLPNSGKTKICENLIKKLNDFFDDSNNKSPLSFKPNIIYHSDETLSIPPSSYSDPKLEKFNRGKIQSIMRRDVNLKNIVIVNSLNYIKGFRYQLFIDCKNFNEGYCLVYAIKHAKNELEQAKVGNLLEMSASGQLNTQEDHIVSEEGKEDKWDKNLINELAMRFEEPNERNRWDSPCFKFLQDQDEVTDDIVVEILKCLYPKQFQKYVLGNIGSSMSEEESKKLNDLAHKMKPSNTTKLQPITQNDYLMKLNNISSNLLKKLAEWLNVEVNSMNLRFLLHDEDVERGKFIQFQSPLVKQRLFSNLNILQRLKRQFIQLHKIRKQTETDLNSLEDTIEKQFMEFLTKNFSEI</sequence>
<evidence type="ECO:0000256" key="3">
    <source>
        <dbReference type="ARBA" id="ARBA00025768"/>
    </source>
</evidence>
<dbReference type="OrthoDB" id="9972657at2759"/>
<evidence type="ECO:0000256" key="1">
    <source>
        <dbReference type="ARBA" id="ARBA00022741"/>
    </source>
</evidence>
<dbReference type="PANTHER" id="PTHR12435">
    <property type="match status" value="1"/>
</dbReference>
<comment type="similarity">
    <text evidence="3">Belongs to the KTI12 family.</text>
</comment>
<dbReference type="Proteomes" id="UP000183365">
    <property type="component" value="Unassembled WGS sequence"/>
</dbReference>
<protein>
    <recommendedName>
        <fullName evidence="6">Protein KTI12</fullName>
    </recommendedName>
</protein>
<dbReference type="Pfam" id="PF08433">
    <property type="entry name" value="KTI12"/>
    <property type="match status" value="1"/>
</dbReference>
<accession>A0A1L0B568</accession>
<dbReference type="InterPro" id="IPR013641">
    <property type="entry name" value="KTI12/PSTK"/>
</dbReference>
<evidence type="ECO:0008006" key="6">
    <source>
        <dbReference type="Google" id="ProtNLM"/>
    </source>
</evidence>
<dbReference type="AlphaFoldDB" id="A0A1L0B568"/>
<keyword evidence="2" id="KW-0067">ATP-binding</keyword>
<dbReference type="InterPro" id="IPR027417">
    <property type="entry name" value="P-loop_NTPase"/>
</dbReference>
<dbReference type="GO" id="GO:0005524">
    <property type="term" value="F:ATP binding"/>
    <property type="evidence" value="ECO:0007669"/>
    <property type="project" value="UniProtKB-KW"/>
</dbReference>
<evidence type="ECO:0000256" key="2">
    <source>
        <dbReference type="ARBA" id="ARBA00022840"/>
    </source>
</evidence>
<organism evidence="4 5">
    <name type="scientific">Hanseniaspora guilliermondii</name>
    <dbReference type="NCBI Taxonomy" id="56406"/>
    <lineage>
        <taxon>Eukaryota</taxon>
        <taxon>Fungi</taxon>
        <taxon>Dikarya</taxon>
        <taxon>Ascomycota</taxon>
        <taxon>Saccharomycotina</taxon>
        <taxon>Saccharomycetes</taxon>
        <taxon>Saccharomycodales</taxon>
        <taxon>Saccharomycodaceae</taxon>
        <taxon>Hanseniaspora</taxon>
    </lineage>
</organism>
<reference evidence="5" key="1">
    <citation type="submission" date="2016-11" db="EMBL/GenBank/DDBJ databases">
        <authorList>
            <person name="Guldener U."/>
        </authorList>
    </citation>
    <scope>NUCLEOTIDE SEQUENCE [LARGE SCALE GENOMIC DNA]</scope>
</reference>
<keyword evidence="1" id="KW-0547">Nucleotide-binding</keyword>
<dbReference type="SUPFAM" id="SSF52540">
    <property type="entry name" value="P-loop containing nucleoside triphosphate hydrolases"/>
    <property type="match status" value="1"/>
</dbReference>
<proteinExistence type="inferred from homology"/>
<dbReference type="EMBL" id="FQNF01000072">
    <property type="protein sequence ID" value="SGZ40972.1"/>
    <property type="molecule type" value="Genomic_DNA"/>
</dbReference>
<evidence type="ECO:0000313" key="5">
    <source>
        <dbReference type="Proteomes" id="UP000183365"/>
    </source>
</evidence>
<name>A0A1L0B568_9ASCO</name>
<gene>
    <name evidence="4" type="ORF">HGUI_03172</name>
</gene>
<dbReference type="VEuPathDB" id="FungiDB:HGUI_03172"/>
<dbReference type="Gene3D" id="3.40.50.300">
    <property type="entry name" value="P-loop containing nucleotide triphosphate hydrolases"/>
    <property type="match status" value="1"/>
</dbReference>
<evidence type="ECO:0000313" key="4">
    <source>
        <dbReference type="EMBL" id="SGZ40972.1"/>
    </source>
</evidence>